<reference evidence="1" key="1">
    <citation type="journal article" date="2013" name="BMC Genomics">
        <title>Unscrambling butterfly oogenesis.</title>
        <authorList>
            <person name="Carter J.M."/>
            <person name="Baker S.C."/>
            <person name="Pink R."/>
            <person name="Carter D.R."/>
            <person name="Collins A."/>
            <person name="Tomlin J."/>
            <person name="Gibbs M."/>
            <person name="Breuker C.J."/>
        </authorList>
    </citation>
    <scope>NUCLEOTIDE SEQUENCE</scope>
    <source>
        <tissue evidence="1">Ovary</tissue>
    </source>
</reference>
<accession>S4PLH4</accession>
<proteinExistence type="predicted"/>
<protein>
    <submittedName>
        <fullName evidence="1">Uncharacterized protein</fullName>
    </submittedName>
</protein>
<reference evidence="1" key="2">
    <citation type="submission" date="2013-05" db="EMBL/GenBank/DDBJ databases">
        <authorList>
            <person name="Carter J.-M."/>
            <person name="Baker S.C."/>
            <person name="Pink R."/>
            <person name="Carter D.R.F."/>
            <person name="Collins A."/>
            <person name="Tomlin J."/>
            <person name="Gibbs M."/>
            <person name="Breuker C.J."/>
        </authorList>
    </citation>
    <scope>NUCLEOTIDE SEQUENCE</scope>
    <source>
        <tissue evidence="1">Ovary</tissue>
    </source>
</reference>
<organism evidence="1">
    <name type="scientific">Pararge aegeria</name>
    <name type="common">speckled wood butterfly</name>
    <dbReference type="NCBI Taxonomy" id="116150"/>
    <lineage>
        <taxon>Eukaryota</taxon>
        <taxon>Metazoa</taxon>
        <taxon>Ecdysozoa</taxon>
        <taxon>Arthropoda</taxon>
        <taxon>Hexapoda</taxon>
        <taxon>Insecta</taxon>
        <taxon>Pterygota</taxon>
        <taxon>Neoptera</taxon>
        <taxon>Endopterygota</taxon>
        <taxon>Lepidoptera</taxon>
        <taxon>Glossata</taxon>
        <taxon>Ditrysia</taxon>
        <taxon>Papilionoidea</taxon>
        <taxon>Nymphalidae</taxon>
        <taxon>Satyrinae</taxon>
        <taxon>Satyrini</taxon>
        <taxon>Parargina</taxon>
        <taxon>Pararge</taxon>
    </lineage>
</organism>
<evidence type="ECO:0000313" key="1">
    <source>
        <dbReference type="EMBL" id="JAA88535.1"/>
    </source>
</evidence>
<sequence length="74" mass="8759">MLCLYLMSLFRNAFENISHGRTRTVMRLTCAFVLLIVTAMYNFSHNDNKSLDNPRVALYRSFPLFRIFLQCSLY</sequence>
<name>S4PLH4_9NEOP</name>
<dbReference type="AlphaFoldDB" id="S4PLH4"/>
<dbReference type="EMBL" id="GAIX01004025">
    <property type="protein sequence ID" value="JAA88535.1"/>
    <property type="molecule type" value="Transcribed_RNA"/>
</dbReference>